<keyword evidence="2" id="KW-1185">Reference proteome</keyword>
<sequence length="89" mass="10224">MAVFLMMFDVEFVNGREEGVPKPNMHYSPFGVVPPLRPVPARMSGGGRVIEGMMELWTMGLVGFIFSIRSCRPRKEFRRQERYVLSSNI</sequence>
<dbReference type="Proteomes" id="UP000235371">
    <property type="component" value="Unassembled WGS sequence"/>
</dbReference>
<dbReference type="AlphaFoldDB" id="A0A2J6TN81"/>
<reference evidence="1 2" key="1">
    <citation type="submission" date="2016-04" db="EMBL/GenBank/DDBJ databases">
        <title>A degradative enzymes factory behind the ericoid mycorrhizal symbiosis.</title>
        <authorList>
            <consortium name="DOE Joint Genome Institute"/>
            <person name="Martino E."/>
            <person name="Morin E."/>
            <person name="Grelet G."/>
            <person name="Kuo A."/>
            <person name="Kohler A."/>
            <person name="Daghino S."/>
            <person name="Barry K."/>
            <person name="Choi C."/>
            <person name="Cichocki N."/>
            <person name="Clum A."/>
            <person name="Copeland A."/>
            <person name="Hainaut M."/>
            <person name="Haridas S."/>
            <person name="Labutti K."/>
            <person name="Lindquist E."/>
            <person name="Lipzen A."/>
            <person name="Khouja H.-R."/>
            <person name="Murat C."/>
            <person name="Ohm R."/>
            <person name="Olson A."/>
            <person name="Spatafora J."/>
            <person name="Veneault-Fourrey C."/>
            <person name="Henrissat B."/>
            <person name="Grigoriev I."/>
            <person name="Martin F."/>
            <person name="Perotto S."/>
        </authorList>
    </citation>
    <scope>NUCLEOTIDE SEQUENCE [LARGE SCALE GENOMIC DNA]</scope>
    <source>
        <strain evidence="1 2">E</strain>
    </source>
</reference>
<dbReference type="GeneID" id="36579828"/>
<evidence type="ECO:0000313" key="1">
    <source>
        <dbReference type="EMBL" id="PMD64470.1"/>
    </source>
</evidence>
<dbReference type="EMBL" id="KZ613754">
    <property type="protein sequence ID" value="PMD64470.1"/>
    <property type="molecule type" value="Genomic_DNA"/>
</dbReference>
<organism evidence="1 2">
    <name type="scientific">Hyaloscypha bicolor E</name>
    <dbReference type="NCBI Taxonomy" id="1095630"/>
    <lineage>
        <taxon>Eukaryota</taxon>
        <taxon>Fungi</taxon>
        <taxon>Dikarya</taxon>
        <taxon>Ascomycota</taxon>
        <taxon>Pezizomycotina</taxon>
        <taxon>Leotiomycetes</taxon>
        <taxon>Helotiales</taxon>
        <taxon>Hyaloscyphaceae</taxon>
        <taxon>Hyaloscypha</taxon>
        <taxon>Hyaloscypha bicolor</taxon>
    </lineage>
</organism>
<gene>
    <name evidence="1" type="ORF">K444DRAFT_303560</name>
</gene>
<name>A0A2J6TN81_9HELO</name>
<dbReference type="OrthoDB" id="1470350at2759"/>
<proteinExistence type="predicted"/>
<protein>
    <submittedName>
        <fullName evidence="1">Uncharacterized protein</fullName>
    </submittedName>
</protein>
<dbReference type="RefSeq" id="XP_024741374.1">
    <property type="nucleotide sequence ID" value="XM_024871746.1"/>
</dbReference>
<accession>A0A2J6TN81</accession>
<evidence type="ECO:0000313" key="2">
    <source>
        <dbReference type="Proteomes" id="UP000235371"/>
    </source>
</evidence>
<dbReference type="InParanoid" id="A0A2J6TN81"/>